<dbReference type="InterPro" id="IPR051592">
    <property type="entry name" value="HERV-K_Pro_peptidase_A2"/>
</dbReference>
<keyword evidence="5" id="KW-1185">Reference proteome</keyword>
<keyword evidence="2" id="KW-0378">Hydrolase</keyword>
<dbReference type="PANTHER" id="PTHR19422">
    <property type="entry name" value="GAG RETROVIRAL POLYPROTEIN"/>
    <property type="match status" value="1"/>
</dbReference>
<dbReference type="Proteomes" id="UP000725257">
    <property type="component" value="Unassembled WGS sequence"/>
</dbReference>
<keyword evidence="1" id="KW-0645">Protease</keyword>
<reference evidence="4 5" key="1">
    <citation type="journal article" date="2019" name="Gigascience">
        <title>High-coverage genomes to elucidate the evolution of penguins.</title>
        <authorList>
            <person name="Pan H."/>
            <person name="Cole T.L."/>
            <person name="Bi X."/>
            <person name="Fang M."/>
            <person name="Zhou C."/>
            <person name="Yang Z."/>
            <person name="Ksepka D.T."/>
            <person name="Hart T."/>
            <person name="Bouzat J.L."/>
            <person name="Argilla L.S."/>
            <person name="Bertelsen M.F."/>
            <person name="Boersma P.D."/>
            <person name="Bost C.A."/>
            <person name="Cherel Y."/>
            <person name="Dann P."/>
            <person name="Fiddaman S.R."/>
            <person name="Howard P."/>
            <person name="Labuschagne K."/>
            <person name="Mattern T."/>
            <person name="Miller G."/>
            <person name="Parker P."/>
            <person name="Phillips R.A."/>
            <person name="Quillfeldt P."/>
            <person name="Ryan P.G."/>
            <person name="Taylor H."/>
            <person name="Thompson D.R."/>
            <person name="Young M.J."/>
            <person name="Ellegaard M.R."/>
            <person name="Gilbert M.T.P."/>
            <person name="Sinding M.S."/>
            <person name="Pacheco G."/>
            <person name="Shepherd L.D."/>
            <person name="Tennyson A.J.D."/>
            <person name="Grosser S."/>
            <person name="Kay E."/>
            <person name="Nupen L.J."/>
            <person name="Ellenberg U."/>
            <person name="Houston D.M."/>
            <person name="Reeve A.H."/>
            <person name="Johnson K."/>
            <person name="Masello J.F."/>
            <person name="Stracke T."/>
            <person name="McKinlay B."/>
            <person name="Borboroglu P.G."/>
            <person name="Zhang D.X."/>
            <person name="Zhang G."/>
        </authorList>
    </citation>
    <scope>NUCLEOTIDE SEQUENCE [LARGE SCALE GENOMIC DNA]</scope>
    <source>
        <strain evidence="4">Ant 5</strain>
    </source>
</reference>
<dbReference type="EMBL" id="VULE01002064">
    <property type="protein sequence ID" value="KAF1520864.1"/>
    <property type="molecule type" value="Genomic_DNA"/>
</dbReference>
<organism evidence="4 5">
    <name type="scientific">Eudyptes sclateri</name>
    <name type="common">Erect-crested penguin</name>
    <dbReference type="NCBI Taxonomy" id="92688"/>
    <lineage>
        <taxon>Eukaryota</taxon>
        <taxon>Metazoa</taxon>
        <taxon>Chordata</taxon>
        <taxon>Craniata</taxon>
        <taxon>Vertebrata</taxon>
        <taxon>Euteleostomi</taxon>
        <taxon>Archelosauria</taxon>
        <taxon>Archosauria</taxon>
        <taxon>Dinosauria</taxon>
        <taxon>Saurischia</taxon>
        <taxon>Theropoda</taxon>
        <taxon>Coelurosauria</taxon>
        <taxon>Aves</taxon>
        <taxon>Neognathae</taxon>
        <taxon>Neoaves</taxon>
        <taxon>Aequornithes</taxon>
        <taxon>Sphenisciformes</taxon>
        <taxon>Spheniscidae</taxon>
        <taxon>Eudyptes</taxon>
    </lineage>
</organism>
<dbReference type="Pfam" id="PF00692">
    <property type="entry name" value="dUTPase"/>
    <property type="match status" value="1"/>
</dbReference>
<feature type="domain" description="Peptidase A2" evidence="3">
    <location>
        <begin position="145"/>
        <end position="159"/>
    </location>
</feature>
<dbReference type="PROSITE" id="PS50175">
    <property type="entry name" value="ASP_PROT_RETROV"/>
    <property type="match status" value="1"/>
</dbReference>
<dbReference type="GO" id="GO:0006508">
    <property type="term" value="P:proteolysis"/>
    <property type="evidence" value="ECO:0007669"/>
    <property type="project" value="UniProtKB-KW"/>
</dbReference>
<comment type="caution">
    <text evidence="4">The sequence shown here is derived from an EMBL/GenBank/DDBJ whole genome shotgun (WGS) entry which is preliminary data.</text>
</comment>
<evidence type="ECO:0000313" key="4">
    <source>
        <dbReference type="EMBL" id="KAF1520864.1"/>
    </source>
</evidence>
<keyword evidence="2" id="KW-0064">Aspartyl protease</keyword>
<feature type="non-terminal residue" evidence="4">
    <location>
        <position position="159"/>
    </location>
</feature>
<dbReference type="AlphaFoldDB" id="A0A8J4JG25"/>
<dbReference type="Gene3D" id="2.70.40.10">
    <property type="match status" value="1"/>
</dbReference>
<dbReference type="SUPFAM" id="SSF51283">
    <property type="entry name" value="dUTPase-like"/>
    <property type="match status" value="1"/>
</dbReference>
<dbReference type="InterPro" id="IPR001969">
    <property type="entry name" value="Aspartic_peptidase_AS"/>
</dbReference>
<gene>
    <name evidence="4" type="primary">ERVK-9_0</name>
    <name evidence="4" type="ORF">FQV14_0014349</name>
</gene>
<dbReference type="PANTHER" id="PTHR19422:SF123">
    <property type="entry name" value="RT1 CLASS I, LOCUS CE15"/>
    <property type="match status" value="1"/>
</dbReference>
<dbReference type="InterPro" id="IPR036157">
    <property type="entry name" value="dUTPase-like_sf"/>
</dbReference>
<evidence type="ECO:0000259" key="3">
    <source>
        <dbReference type="PROSITE" id="PS50175"/>
    </source>
</evidence>
<dbReference type="GO" id="GO:0004190">
    <property type="term" value="F:aspartic-type endopeptidase activity"/>
    <property type="evidence" value="ECO:0007669"/>
    <property type="project" value="UniProtKB-KW"/>
</dbReference>
<name>A0A8J4JG25_EUDSL</name>
<accession>A0A8J4JG25</accession>
<dbReference type="InterPro" id="IPR029054">
    <property type="entry name" value="dUTPase-like"/>
</dbReference>
<protein>
    <submittedName>
        <fullName evidence="4">Endogenous retrovirus group K member 9 Pol protein</fullName>
    </submittedName>
</protein>
<evidence type="ECO:0000256" key="1">
    <source>
        <dbReference type="ARBA" id="ARBA00022670"/>
    </source>
</evidence>
<evidence type="ECO:0000313" key="5">
    <source>
        <dbReference type="Proteomes" id="UP000725257"/>
    </source>
</evidence>
<dbReference type="PROSITE" id="PS00141">
    <property type="entry name" value="ASP_PROTEASE"/>
    <property type="match status" value="1"/>
</dbReference>
<dbReference type="InterPro" id="IPR001995">
    <property type="entry name" value="Peptidase_A2_cat"/>
</dbReference>
<sequence length="159" mass="16822">QGSLGFDLETAIEVTLTNAEVCKIPSNTNRPLLSKGKRIGGLLLGRSSAGIKGLLVIPGVIDTDYEGKIYIMAYTISPPLFVPKGSRIAQILAFENPIARPPLGGVTRGSGGFGSTGPAVCFTTKLTQRLMECVTLQQEGLIIRVYAMLDTGADITIIN</sequence>
<feature type="non-terminal residue" evidence="4">
    <location>
        <position position="1"/>
    </location>
</feature>
<evidence type="ECO:0000256" key="2">
    <source>
        <dbReference type="ARBA" id="ARBA00022750"/>
    </source>
</evidence>
<proteinExistence type="predicted"/>